<dbReference type="EMBL" id="FJUW01000063">
    <property type="protein sequence ID" value="CZT11725.1"/>
    <property type="molecule type" value="Genomic_DNA"/>
</dbReference>
<accession>A0A1E1LMM0</accession>
<dbReference type="InParanoid" id="A0A1E1LMM0"/>
<sequence>MPPRYSSPSGSSSSDSTISNSSTILIFVDDDPKALADLKVDLDLDEKPMLDDMDEDVLPPPFPGFDRRDEKGKGVDKGNGGGVKIVLNTHPRRQQFVSPTPSPPNMPSLHRQSPITNRFLLTSPSHRRLPTRQNLKSKSKSPSNSRLFPLPPPKYNNLHPILCCDLARPRYKPNPSSSNIDSLTHLINLITTPLISHFLDFGKETGYGREFGTTSTLGSGRGSGEQKFVVVLQRVHYVKDERHYVSEKCRWFVPVMSGDNTTTSMKINRDAIMDSEEDCDTDTDTDMEMNAIHSKRIATQRTIKAMAKPMEEEKTSHVRENTEGLLPVSHSINAHLAAMEEKLTGKLMELEEGLDEEVDGLSRLQRALMPKFARTDLDQADEGEEWQDGQLGFKEWFPSGEREMVKGEGEGDAVDVLNDYLPVEGRAGKMEVRCWECERDWVLTIREKVMML</sequence>
<organism evidence="2 3">
    <name type="scientific">Rhynchosporium graminicola</name>
    <dbReference type="NCBI Taxonomy" id="2792576"/>
    <lineage>
        <taxon>Eukaryota</taxon>
        <taxon>Fungi</taxon>
        <taxon>Dikarya</taxon>
        <taxon>Ascomycota</taxon>
        <taxon>Pezizomycotina</taxon>
        <taxon>Leotiomycetes</taxon>
        <taxon>Helotiales</taxon>
        <taxon>Ploettnerulaceae</taxon>
        <taxon>Rhynchosporium</taxon>
    </lineage>
</organism>
<keyword evidence="3" id="KW-1185">Reference proteome</keyword>
<reference evidence="3" key="1">
    <citation type="submission" date="2016-03" db="EMBL/GenBank/DDBJ databases">
        <authorList>
            <person name="Ploux O."/>
        </authorList>
    </citation>
    <scope>NUCLEOTIDE SEQUENCE [LARGE SCALE GENOMIC DNA]</scope>
    <source>
        <strain evidence="3">UK7</strain>
    </source>
</reference>
<evidence type="ECO:0000313" key="3">
    <source>
        <dbReference type="Proteomes" id="UP000178129"/>
    </source>
</evidence>
<dbReference type="Proteomes" id="UP000178129">
    <property type="component" value="Unassembled WGS sequence"/>
</dbReference>
<feature type="compositionally biased region" description="Basic residues" evidence="1">
    <location>
        <begin position="125"/>
        <end position="139"/>
    </location>
</feature>
<feature type="region of interest" description="Disordered" evidence="1">
    <location>
        <begin position="51"/>
        <end position="85"/>
    </location>
</feature>
<feature type="compositionally biased region" description="Basic and acidic residues" evidence="1">
    <location>
        <begin position="65"/>
        <end position="76"/>
    </location>
</feature>
<evidence type="ECO:0000256" key="1">
    <source>
        <dbReference type="SAM" id="MobiDB-lite"/>
    </source>
</evidence>
<name>A0A1E1LMM0_9HELO</name>
<comment type="caution">
    <text evidence="2">The sequence shown here is derived from an EMBL/GenBank/DDBJ whole genome shotgun (WGS) entry which is preliminary data.</text>
</comment>
<gene>
    <name evidence="2" type="ORF">RCO7_08679</name>
</gene>
<dbReference type="AlphaFoldDB" id="A0A1E1LMM0"/>
<proteinExistence type="predicted"/>
<feature type="region of interest" description="Disordered" evidence="1">
    <location>
        <begin position="121"/>
        <end position="151"/>
    </location>
</feature>
<evidence type="ECO:0000313" key="2">
    <source>
        <dbReference type="EMBL" id="CZT11725.1"/>
    </source>
</evidence>
<protein>
    <submittedName>
        <fullName evidence="2">Uncharacterized protein</fullName>
    </submittedName>
</protein>